<dbReference type="Proteomes" id="UP000828048">
    <property type="component" value="Chromosome 10"/>
</dbReference>
<accession>A0ACB7XJM0</accession>
<reference evidence="1 2" key="1">
    <citation type="journal article" date="2021" name="Hortic Res">
        <title>High-quality reference genome and annotation aids understanding of berry development for evergreen blueberry (Vaccinium darrowii).</title>
        <authorList>
            <person name="Yu J."/>
            <person name="Hulse-Kemp A.M."/>
            <person name="Babiker E."/>
            <person name="Staton M."/>
        </authorList>
    </citation>
    <scope>NUCLEOTIDE SEQUENCE [LARGE SCALE GENOMIC DNA]</scope>
    <source>
        <strain evidence="2">cv. NJ 8807/NJ 8810</strain>
        <tissue evidence="1">Young leaf</tissue>
    </source>
</reference>
<proteinExistence type="predicted"/>
<organism evidence="1 2">
    <name type="scientific">Vaccinium darrowii</name>
    <dbReference type="NCBI Taxonomy" id="229202"/>
    <lineage>
        <taxon>Eukaryota</taxon>
        <taxon>Viridiplantae</taxon>
        <taxon>Streptophyta</taxon>
        <taxon>Embryophyta</taxon>
        <taxon>Tracheophyta</taxon>
        <taxon>Spermatophyta</taxon>
        <taxon>Magnoliopsida</taxon>
        <taxon>eudicotyledons</taxon>
        <taxon>Gunneridae</taxon>
        <taxon>Pentapetalae</taxon>
        <taxon>asterids</taxon>
        <taxon>Ericales</taxon>
        <taxon>Ericaceae</taxon>
        <taxon>Vaccinioideae</taxon>
        <taxon>Vaccinieae</taxon>
        <taxon>Vaccinium</taxon>
    </lineage>
</organism>
<evidence type="ECO:0000313" key="2">
    <source>
        <dbReference type="Proteomes" id="UP000828048"/>
    </source>
</evidence>
<keyword evidence="2" id="KW-1185">Reference proteome</keyword>
<protein>
    <submittedName>
        <fullName evidence="1">Uncharacterized protein</fullName>
    </submittedName>
</protein>
<comment type="caution">
    <text evidence="1">The sequence shown here is derived from an EMBL/GenBank/DDBJ whole genome shotgun (WGS) entry which is preliminary data.</text>
</comment>
<sequence>MLKLAELLCHAGVHVTFLVTDYTQNRLQSHSKVHSQFKRYPGFRFETISDGLPEDDPHSGENVVDLLKSFRDVASPLLTELLISDREKNSDGSTTGRRKITCIVADGLSGFTIDVAEEIGIPVFSFRTASACNFWAYFCVPKLIDNGELPFKGKNLDVLVTSIPGMDGFLRRRDLPSFCRVGDVTDPDFQLFVDETLQSSRAQGLILNTLEELEGPILAETRSRFPKIYTIGPLQTHLKSRLEAPSCSSSLWEEDMSCITWLNAQPLRSVVYVSFGSLTMVTKDQLIEFWHGLINSGKQFLWVIRPNSVLEKNGESQILKELLQGTRDRGYIVDWAPQENVLAHQAIGGFLTHGGWNSILESVVAGVPMICWPYHGDQQINSRFVSEIWKLGLDMKDTCDRHVIEKMVRKLMDERREEFKQSTDQMAKLAKNAVSEGGSSYCSLDSLIEDIRLMCLTKKKLNELQLDEGLRLQLSKLLLNTSEESDQESSDGINELDYSSSSESDYSSPENCTGKCCSSTQDSLKVFASLNGLSLNVLSKSQQDILDLVDKVQDSEIRRKIIELSLNSTISEAEPSEKPPNITRYYSINEIFSRLEASSSKPATLQDLQKEVNELKSELRLLKTSQLEQQGSIVSVKQRLSSLEQLSLRLPETKIEPEVPTYLNSISKITHQKCDERNHAQPPLLPGWVEIKGFFGYGAAAGDKVMFRPCCRWTCLPIEEEEEEKAIAASYSSRRG</sequence>
<evidence type="ECO:0000313" key="1">
    <source>
        <dbReference type="EMBL" id="KAH7840911.1"/>
    </source>
</evidence>
<name>A0ACB7XJM0_9ERIC</name>
<gene>
    <name evidence="1" type="ORF">Vadar_023245</name>
</gene>
<dbReference type="EMBL" id="CM037160">
    <property type="protein sequence ID" value="KAH7840911.1"/>
    <property type="molecule type" value="Genomic_DNA"/>
</dbReference>